<evidence type="ECO:0000256" key="1">
    <source>
        <dbReference type="ARBA" id="ARBA00022729"/>
    </source>
</evidence>
<feature type="signal peptide" evidence="2">
    <location>
        <begin position="1"/>
        <end position="20"/>
    </location>
</feature>
<dbReference type="GO" id="GO:0005576">
    <property type="term" value="C:extracellular region"/>
    <property type="evidence" value="ECO:0007669"/>
    <property type="project" value="InterPro"/>
</dbReference>
<dbReference type="GO" id="GO:0016788">
    <property type="term" value="F:hydrolase activity, acting on ester bonds"/>
    <property type="evidence" value="ECO:0007669"/>
    <property type="project" value="InterPro"/>
</dbReference>
<evidence type="ECO:0000313" key="5">
    <source>
        <dbReference type="Proteomes" id="UP000076154"/>
    </source>
</evidence>
<dbReference type="PANTHER" id="PTHR45642">
    <property type="entry name" value="GDSL ESTERASE/LIPASE EXL3"/>
    <property type="match status" value="1"/>
</dbReference>
<dbReference type="SUPFAM" id="SSF57180">
    <property type="entry name" value="Cellulose-binding domain"/>
    <property type="match status" value="1"/>
</dbReference>
<dbReference type="GO" id="GO:0005975">
    <property type="term" value="P:carbohydrate metabolic process"/>
    <property type="evidence" value="ECO:0007669"/>
    <property type="project" value="InterPro"/>
</dbReference>
<dbReference type="InterPro" id="IPR001087">
    <property type="entry name" value="GDSL"/>
</dbReference>
<proteinExistence type="predicted"/>
<dbReference type="Proteomes" id="UP000076154">
    <property type="component" value="Unassembled WGS sequence"/>
</dbReference>
<dbReference type="EMBL" id="LUEZ02000058">
    <property type="protein sequence ID" value="RDB20673.1"/>
    <property type="molecule type" value="Genomic_DNA"/>
</dbReference>
<dbReference type="AlphaFoldDB" id="A0A369JLU5"/>
<keyword evidence="1 2" id="KW-0732">Signal</keyword>
<dbReference type="SMART" id="SM00236">
    <property type="entry name" value="fCBD"/>
    <property type="match status" value="1"/>
</dbReference>
<keyword evidence="5" id="KW-1185">Reference proteome</keyword>
<dbReference type="InterPro" id="IPR000254">
    <property type="entry name" value="CBD"/>
</dbReference>
<evidence type="ECO:0000256" key="2">
    <source>
        <dbReference type="SAM" id="SignalP"/>
    </source>
</evidence>
<reference evidence="4" key="1">
    <citation type="submission" date="2018-04" db="EMBL/GenBank/DDBJ databases">
        <title>Whole genome sequencing of Hypsizygus marmoreus.</title>
        <authorList>
            <person name="Choi I.-G."/>
            <person name="Min B."/>
            <person name="Kim J.-G."/>
            <person name="Kim S."/>
            <person name="Oh Y.-L."/>
            <person name="Kong W.-S."/>
            <person name="Park H."/>
            <person name="Jeong J."/>
            <person name="Song E.-S."/>
        </authorList>
    </citation>
    <scope>NUCLEOTIDE SEQUENCE [LARGE SCALE GENOMIC DNA]</scope>
    <source>
        <strain evidence="4">51987-8</strain>
    </source>
</reference>
<dbReference type="PROSITE" id="PS00562">
    <property type="entry name" value="CBM1_1"/>
    <property type="match status" value="1"/>
</dbReference>
<feature type="domain" description="CBM1" evidence="3">
    <location>
        <begin position="20"/>
        <end position="56"/>
    </location>
</feature>
<dbReference type="CDD" id="cd01846">
    <property type="entry name" value="fatty_acyltransferase_like"/>
    <property type="match status" value="1"/>
</dbReference>
<dbReference type="SUPFAM" id="SSF52266">
    <property type="entry name" value="SGNH hydrolase"/>
    <property type="match status" value="1"/>
</dbReference>
<gene>
    <name evidence="4" type="primary">aes1_4</name>
    <name evidence="4" type="ORF">Hypma_012260</name>
</gene>
<dbReference type="STRING" id="39966.A0A369JLU5"/>
<protein>
    <submittedName>
        <fullName evidence="4">Acetylesterase</fullName>
    </submittedName>
</protein>
<evidence type="ECO:0000313" key="4">
    <source>
        <dbReference type="EMBL" id="RDB20673.1"/>
    </source>
</evidence>
<organism evidence="4 5">
    <name type="scientific">Hypsizygus marmoreus</name>
    <name type="common">White beech mushroom</name>
    <name type="synonym">Agaricus marmoreus</name>
    <dbReference type="NCBI Taxonomy" id="39966"/>
    <lineage>
        <taxon>Eukaryota</taxon>
        <taxon>Fungi</taxon>
        <taxon>Dikarya</taxon>
        <taxon>Basidiomycota</taxon>
        <taxon>Agaricomycotina</taxon>
        <taxon>Agaricomycetes</taxon>
        <taxon>Agaricomycetidae</taxon>
        <taxon>Agaricales</taxon>
        <taxon>Tricholomatineae</taxon>
        <taxon>Lyophyllaceae</taxon>
        <taxon>Hypsizygus</taxon>
    </lineage>
</organism>
<sequence length="372" mass="39852">MLCLSVPIVALTSLLPTVLAQGAVWSQCGGIGWTGPTTCVAGAVCTKQNDWYYQCLPGTTSNVPSTTPPTSTTTNSPLPTGKANYWFSFGDSYTQTGFSPTGTLPTLGNPLGNPPYPGYTATGGENWVDYVTTQYNRSLLFTYNYAYGGATIDANLVTPYTPTVLSLTDQVNQFLTGAGTKPASTPWTSDNSLFSIWIGINDIGNSYYLSGDRAAFSDTLLNAEFALVQKLVSFHLFLFDALSQFLSYFQYNAGARNFLFVNVPPVDRSPLMLGQPASAQSAEKTVITGFNTKLTAKISAFKAANSGVSTWTWNSAASFTTILNAPTTYGFKDATSFGSGDNIFWGNNYHPGSSAHKIFGQQVGQVLGNTVW</sequence>
<dbReference type="InterPro" id="IPR035971">
    <property type="entry name" value="CBD_sf"/>
</dbReference>
<dbReference type="GO" id="GO:0030248">
    <property type="term" value="F:cellulose binding"/>
    <property type="evidence" value="ECO:0007669"/>
    <property type="project" value="InterPro"/>
</dbReference>
<evidence type="ECO:0000259" key="3">
    <source>
        <dbReference type="PROSITE" id="PS51164"/>
    </source>
</evidence>
<accession>A0A369JLU5</accession>
<dbReference type="InterPro" id="IPR050592">
    <property type="entry name" value="GDSL_lipolytic_enzyme"/>
</dbReference>
<dbReference type="Pfam" id="PF00657">
    <property type="entry name" value="Lipase_GDSL"/>
    <property type="match status" value="1"/>
</dbReference>
<name>A0A369JLU5_HYPMA</name>
<dbReference type="Pfam" id="PF00734">
    <property type="entry name" value="CBM_1"/>
    <property type="match status" value="1"/>
</dbReference>
<dbReference type="PANTHER" id="PTHR45642:SF139">
    <property type="entry name" value="SGNH HYDROLASE-TYPE ESTERASE DOMAIN-CONTAINING PROTEIN"/>
    <property type="match status" value="1"/>
</dbReference>
<dbReference type="InParanoid" id="A0A369JLU5"/>
<dbReference type="Gene3D" id="3.40.50.1110">
    <property type="entry name" value="SGNH hydrolase"/>
    <property type="match status" value="1"/>
</dbReference>
<comment type="caution">
    <text evidence="4">The sequence shown here is derived from an EMBL/GenBank/DDBJ whole genome shotgun (WGS) entry which is preliminary data.</text>
</comment>
<feature type="chain" id="PRO_5017033875" evidence="2">
    <location>
        <begin position="21"/>
        <end position="372"/>
    </location>
</feature>
<dbReference type="OrthoDB" id="1600564at2759"/>
<dbReference type="PROSITE" id="PS51164">
    <property type="entry name" value="CBM1_2"/>
    <property type="match status" value="1"/>
</dbReference>
<dbReference type="InterPro" id="IPR036514">
    <property type="entry name" value="SGNH_hydro_sf"/>
</dbReference>